<keyword evidence="4" id="KW-0964">Secreted</keyword>
<organism evidence="12 13">
    <name type="scientific">Staphylotrichum tortipilum</name>
    <dbReference type="NCBI Taxonomy" id="2831512"/>
    <lineage>
        <taxon>Eukaryota</taxon>
        <taxon>Fungi</taxon>
        <taxon>Dikarya</taxon>
        <taxon>Ascomycota</taxon>
        <taxon>Pezizomycotina</taxon>
        <taxon>Sordariomycetes</taxon>
        <taxon>Sordariomycetidae</taxon>
        <taxon>Sordariales</taxon>
        <taxon>Chaetomiaceae</taxon>
        <taxon>Staphylotrichum</taxon>
    </lineage>
</organism>
<dbReference type="Pfam" id="PF05730">
    <property type="entry name" value="CFEM"/>
    <property type="match status" value="1"/>
</dbReference>
<name>A0AAN6RRW3_9PEZI</name>
<dbReference type="SMART" id="SM00747">
    <property type="entry name" value="CFEM"/>
    <property type="match status" value="1"/>
</dbReference>
<dbReference type="GO" id="GO:0046872">
    <property type="term" value="F:metal ion binding"/>
    <property type="evidence" value="ECO:0007669"/>
    <property type="project" value="UniProtKB-UniRule"/>
</dbReference>
<feature type="chain" id="PRO_5043024028" description="CFEM domain-containing protein" evidence="10">
    <location>
        <begin position="16"/>
        <end position="170"/>
    </location>
</feature>
<protein>
    <recommendedName>
        <fullName evidence="11">CFEM domain-containing protein</fullName>
    </recommendedName>
</protein>
<evidence type="ECO:0000256" key="6">
    <source>
        <dbReference type="ARBA" id="ARBA00022729"/>
    </source>
</evidence>
<keyword evidence="5" id="KW-0472">Membrane</keyword>
<dbReference type="InterPro" id="IPR008427">
    <property type="entry name" value="Extracellular_membr_CFEM_dom"/>
</dbReference>
<keyword evidence="9" id="KW-0408">Iron</keyword>
<evidence type="ECO:0000256" key="1">
    <source>
        <dbReference type="ARBA" id="ARBA00004589"/>
    </source>
</evidence>
<feature type="signal peptide" evidence="10">
    <location>
        <begin position="1"/>
        <end position="15"/>
    </location>
</feature>
<evidence type="ECO:0000256" key="7">
    <source>
        <dbReference type="ARBA" id="ARBA00023157"/>
    </source>
</evidence>
<evidence type="ECO:0000256" key="9">
    <source>
        <dbReference type="PROSITE-ProRule" id="PRU01356"/>
    </source>
</evidence>
<keyword evidence="13" id="KW-1185">Reference proteome</keyword>
<evidence type="ECO:0000256" key="8">
    <source>
        <dbReference type="ARBA" id="ARBA00023288"/>
    </source>
</evidence>
<feature type="domain" description="CFEM" evidence="11">
    <location>
        <begin position="18"/>
        <end position="131"/>
    </location>
</feature>
<comment type="caution">
    <text evidence="9">Lacks conserved residue(s) required for the propagation of feature annotation.</text>
</comment>
<evidence type="ECO:0000256" key="10">
    <source>
        <dbReference type="SAM" id="SignalP"/>
    </source>
</evidence>
<evidence type="ECO:0000256" key="2">
    <source>
        <dbReference type="ARBA" id="ARBA00004613"/>
    </source>
</evidence>
<comment type="similarity">
    <text evidence="3">Belongs to the RBT5 family.</text>
</comment>
<keyword evidence="8" id="KW-0449">Lipoprotein</keyword>
<evidence type="ECO:0000313" key="13">
    <source>
        <dbReference type="Proteomes" id="UP001303889"/>
    </source>
</evidence>
<dbReference type="PROSITE" id="PS52012">
    <property type="entry name" value="CFEM"/>
    <property type="match status" value="1"/>
</dbReference>
<feature type="binding site" description="axial binding residue" evidence="9">
    <location>
        <position position="65"/>
    </location>
    <ligand>
        <name>heme</name>
        <dbReference type="ChEBI" id="CHEBI:30413"/>
    </ligand>
    <ligandPart>
        <name>Fe</name>
        <dbReference type="ChEBI" id="CHEBI:18248"/>
    </ligandPart>
</feature>
<evidence type="ECO:0000256" key="3">
    <source>
        <dbReference type="ARBA" id="ARBA00010031"/>
    </source>
</evidence>
<keyword evidence="5" id="KW-0325">Glycoprotein</keyword>
<keyword evidence="9" id="KW-0479">Metal-binding</keyword>
<accession>A0AAN6RRW3</accession>
<keyword evidence="5" id="KW-0336">GPI-anchor</keyword>
<reference evidence="12" key="1">
    <citation type="journal article" date="2023" name="Mol. Phylogenet. Evol.">
        <title>Genome-scale phylogeny and comparative genomics of the fungal order Sordariales.</title>
        <authorList>
            <person name="Hensen N."/>
            <person name="Bonometti L."/>
            <person name="Westerberg I."/>
            <person name="Brannstrom I.O."/>
            <person name="Guillou S."/>
            <person name="Cros-Aarteil S."/>
            <person name="Calhoun S."/>
            <person name="Haridas S."/>
            <person name="Kuo A."/>
            <person name="Mondo S."/>
            <person name="Pangilinan J."/>
            <person name="Riley R."/>
            <person name="LaButti K."/>
            <person name="Andreopoulos B."/>
            <person name="Lipzen A."/>
            <person name="Chen C."/>
            <person name="Yan M."/>
            <person name="Daum C."/>
            <person name="Ng V."/>
            <person name="Clum A."/>
            <person name="Steindorff A."/>
            <person name="Ohm R.A."/>
            <person name="Martin F."/>
            <person name="Silar P."/>
            <person name="Natvig D.O."/>
            <person name="Lalanne C."/>
            <person name="Gautier V."/>
            <person name="Ament-Velasquez S.L."/>
            <person name="Kruys A."/>
            <person name="Hutchinson M.I."/>
            <person name="Powell A.J."/>
            <person name="Barry K."/>
            <person name="Miller A.N."/>
            <person name="Grigoriev I.V."/>
            <person name="Debuchy R."/>
            <person name="Gladieux P."/>
            <person name="Hiltunen Thoren M."/>
            <person name="Johannesson H."/>
        </authorList>
    </citation>
    <scope>NUCLEOTIDE SEQUENCE</scope>
    <source>
        <strain evidence="12">CBS 103.79</strain>
    </source>
</reference>
<evidence type="ECO:0000256" key="5">
    <source>
        <dbReference type="ARBA" id="ARBA00022622"/>
    </source>
</evidence>
<dbReference type="GO" id="GO:0098552">
    <property type="term" value="C:side of membrane"/>
    <property type="evidence" value="ECO:0007669"/>
    <property type="project" value="UniProtKB-KW"/>
</dbReference>
<dbReference type="GO" id="GO:0005576">
    <property type="term" value="C:extracellular region"/>
    <property type="evidence" value="ECO:0007669"/>
    <property type="project" value="UniProtKB-SubCell"/>
</dbReference>
<keyword evidence="6 10" id="KW-0732">Signal</keyword>
<evidence type="ECO:0000256" key="4">
    <source>
        <dbReference type="ARBA" id="ARBA00022525"/>
    </source>
</evidence>
<proteinExistence type="inferred from homology"/>
<sequence>MKFLAPLLFLTSALAQTATVLTSAAAPTGAGTTDCAAAAFSAIPQCAQQCISNGALSLGCSSGTDFPCHCRQQAALFAAAQGCVNSTCQQGDLQGVISGADNVCQCNGASAVCSVPAATATATGVTVPTATGNASSPIASAVVVGAGGQERATLAFVVGVFGTFLALEVL</sequence>
<evidence type="ECO:0000259" key="11">
    <source>
        <dbReference type="PROSITE" id="PS52012"/>
    </source>
</evidence>
<keyword evidence="9" id="KW-0349">Heme</keyword>
<gene>
    <name evidence="12" type="ORF">C8A05DRAFT_35635</name>
</gene>
<dbReference type="AlphaFoldDB" id="A0AAN6RRW3"/>
<dbReference type="Proteomes" id="UP001303889">
    <property type="component" value="Unassembled WGS sequence"/>
</dbReference>
<reference evidence="12" key="2">
    <citation type="submission" date="2023-05" db="EMBL/GenBank/DDBJ databases">
        <authorList>
            <consortium name="Lawrence Berkeley National Laboratory"/>
            <person name="Steindorff A."/>
            <person name="Hensen N."/>
            <person name="Bonometti L."/>
            <person name="Westerberg I."/>
            <person name="Brannstrom I.O."/>
            <person name="Guillou S."/>
            <person name="Cros-Aarteil S."/>
            <person name="Calhoun S."/>
            <person name="Haridas S."/>
            <person name="Kuo A."/>
            <person name="Mondo S."/>
            <person name="Pangilinan J."/>
            <person name="Riley R."/>
            <person name="Labutti K."/>
            <person name="Andreopoulos B."/>
            <person name="Lipzen A."/>
            <person name="Chen C."/>
            <person name="Yanf M."/>
            <person name="Daum C."/>
            <person name="Ng V."/>
            <person name="Clum A."/>
            <person name="Ohm R."/>
            <person name="Martin F."/>
            <person name="Silar P."/>
            <person name="Natvig D."/>
            <person name="Lalanne C."/>
            <person name="Gautier V."/>
            <person name="Ament-Velasquez S.L."/>
            <person name="Kruys A."/>
            <person name="Hutchinson M.I."/>
            <person name="Powell A.J."/>
            <person name="Barry K."/>
            <person name="Miller A.N."/>
            <person name="Grigoriev I.V."/>
            <person name="Debuchy R."/>
            <person name="Gladieux P."/>
            <person name="Thoren M.H."/>
            <person name="Johannesson H."/>
        </authorList>
    </citation>
    <scope>NUCLEOTIDE SEQUENCE</scope>
    <source>
        <strain evidence="12">CBS 103.79</strain>
    </source>
</reference>
<comment type="subcellular location">
    <subcellularLocation>
        <location evidence="1">Membrane</location>
        <topology evidence="1">Lipid-anchor</topology>
        <topology evidence="1">GPI-anchor</topology>
    </subcellularLocation>
    <subcellularLocation>
        <location evidence="2">Secreted</location>
    </subcellularLocation>
</comment>
<comment type="caution">
    <text evidence="12">The sequence shown here is derived from an EMBL/GenBank/DDBJ whole genome shotgun (WGS) entry which is preliminary data.</text>
</comment>
<keyword evidence="7" id="KW-1015">Disulfide bond</keyword>
<evidence type="ECO:0000313" key="12">
    <source>
        <dbReference type="EMBL" id="KAK3900725.1"/>
    </source>
</evidence>
<dbReference type="EMBL" id="MU855644">
    <property type="protein sequence ID" value="KAK3900725.1"/>
    <property type="molecule type" value="Genomic_DNA"/>
</dbReference>